<feature type="signal peptide" evidence="1">
    <location>
        <begin position="1"/>
        <end position="22"/>
    </location>
</feature>
<keyword evidence="3" id="KW-1185">Reference proteome</keyword>
<protein>
    <recommendedName>
        <fullName evidence="4">Secreted protein</fullName>
    </recommendedName>
</protein>
<evidence type="ECO:0000313" key="2">
    <source>
        <dbReference type="EMBL" id="KAJ1362490.1"/>
    </source>
</evidence>
<dbReference type="PROSITE" id="PS51257">
    <property type="entry name" value="PROKAR_LIPOPROTEIN"/>
    <property type="match status" value="1"/>
</dbReference>
<accession>A0AAD5MPP8</accession>
<reference evidence="2" key="1">
    <citation type="submission" date="2021-06" db="EMBL/GenBank/DDBJ databases">
        <title>Parelaphostrongylus tenuis whole genome reference sequence.</title>
        <authorList>
            <person name="Garwood T.J."/>
            <person name="Larsen P.A."/>
            <person name="Fountain-Jones N.M."/>
            <person name="Garbe J.R."/>
            <person name="Macchietto M.G."/>
            <person name="Kania S.A."/>
            <person name="Gerhold R.W."/>
            <person name="Richards J.E."/>
            <person name="Wolf T.M."/>
        </authorList>
    </citation>
    <scope>NUCLEOTIDE SEQUENCE</scope>
    <source>
        <strain evidence="2">MNPRO001-30</strain>
        <tissue evidence="2">Meninges</tissue>
    </source>
</reference>
<dbReference type="EMBL" id="JAHQIW010004455">
    <property type="protein sequence ID" value="KAJ1362490.1"/>
    <property type="molecule type" value="Genomic_DNA"/>
</dbReference>
<name>A0AAD5MPP8_PARTN</name>
<evidence type="ECO:0000313" key="3">
    <source>
        <dbReference type="Proteomes" id="UP001196413"/>
    </source>
</evidence>
<dbReference type="Proteomes" id="UP001196413">
    <property type="component" value="Unassembled WGS sequence"/>
</dbReference>
<keyword evidence="1" id="KW-0732">Signal</keyword>
<comment type="caution">
    <text evidence="2">The sequence shown here is derived from an EMBL/GenBank/DDBJ whole genome shotgun (WGS) entry which is preliminary data.</text>
</comment>
<feature type="chain" id="PRO_5042267328" description="Secreted protein" evidence="1">
    <location>
        <begin position="23"/>
        <end position="71"/>
    </location>
</feature>
<evidence type="ECO:0000256" key="1">
    <source>
        <dbReference type="SAM" id="SignalP"/>
    </source>
</evidence>
<sequence>MIRHPTRPLIILLLAIIPTILGCGCCHQIKVFDDLESQPRSALATLCRSLSHLESTRCYGQLQTNKLYCGG</sequence>
<proteinExistence type="predicted"/>
<dbReference type="AlphaFoldDB" id="A0AAD5MPP8"/>
<evidence type="ECO:0008006" key="4">
    <source>
        <dbReference type="Google" id="ProtNLM"/>
    </source>
</evidence>
<gene>
    <name evidence="2" type="ORF">KIN20_022057</name>
</gene>
<organism evidence="2 3">
    <name type="scientific">Parelaphostrongylus tenuis</name>
    <name type="common">Meningeal worm</name>
    <dbReference type="NCBI Taxonomy" id="148309"/>
    <lineage>
        <taxon>Eukaryota</taxon>
        <taxon>Metazoa</taxon>
        <taxon>Ecdysozoa</taxon>
        <taxon>Nematoda</taxon>
        <taxon>Chromadorea</taxon>
        <taxon>Rhabditida</taxon>
        <taxon>Rhabditina</taxon>
        <taxon>Rhabditomorpha</taxon>
        <taxon>Strongyloidea</taxon>
        <taxon>Metastrongylidae</taxon>
        <taxon>Parelaphostrongylus</taxon>
    </lineage>
</organism>